<gene>
    <name evidence="1" type="ORF">BN940_18021</name>
</gene>
<evidence type="ECO:0000313" key="2">
    <source>
        <dbReference type="Proteomes" id="UP000019805"/>
    </source>
</evidence>
<sequence>MERPQADQANRRQFVFHSSTAACHAGKPGQPCHARRIMPD</sequence>
<protein>
    <submittedName>
        <fullName evidence="1">Uncharacterized protein</fullName>
    </submittedName>
</protein>
<dbReference type="KEGG" id="cdn:BN940_18021"/>
<name>W8XA65_CASD6</name>
<evidence type="ECO:0000313" key="1">
    <source>
        <dbReference type="EMBL" id="CDM26035.1"/>
    </source>
</evidence>
<organism evidence="1 2">
    <name type="scientific">Castellaniella defragrans (strain DSM 12143 / CCUG 39792 / 65Phen)</name>
    <name type="common">Alcaligenes defragrans</name>
    <dbReference type="NCBI Taxonomy" id="1437824"/>
    <lineage>
        <taxon>Bacteria</taxon>
        <taxon>Pseudomonadati</taxon>
        <taxon>Pseudomonadota</taxon>
        <taxon>Betaproteobacteria</taxon>
        <taxon>Burkholderiales</taxon>
        <taxon>Alcaligenaceae</taxon>
        <taxon>Castellaniella</taxon>
    </lineage>
</organism>
<dbReference type="Proteomes" id="UP000019805">
    <property type="component" value="Chromosome"/>
</dbReference>
<dbReference type="EMBL" id="HG916765">
    <property type="protein sequence ID" value="CDM26035.1"/>
    <property type="molecule type" value="Genomic_DNA"/>
</dbReference>
<reference evidence="1 2" key="1">
    <citation type="journal article" date="2014" name="BMC Microbiol.">
        <title>The oxygen-independent metabolism of cyclic monoterpenes in Castellaniella defragrans 65Phen.</title>
        <authorList>
            <person name="Petasch J."/>
            <person name="Disch E.M."/>
            <person name="Markert S."/>
            <person name="Becher D."/>
            <person name="Schweder T."/>
            <person name="Huttel B."/>
            <person name="Reinhardt R."/>
            <person name="Harder J."/>
        </authorList>
    </citation>
    <scope>NUCLEOTIDE SEQUENCE [LARGE SCALE GENOMIC DNA]</scope>
    <source>
        <strain evidence="1">65Phen</strain>
    </source>
</reference>
<dbReference type="STRING" id="1437824.BN940_18021"/>
<proteinExistence type="predicted"/>
<dbReference type="PROSITE" id="PS51257">
    <property type="entry name" value="PROKAR_LIPOPROTEIN"/>
    <property type="match status" value="1"/>
</dbReference>
<dbReference type="AlphaFoldDB" id="W8XA65"/>
<dbReference type="HOGENOM" id="CLU_3286802_0_0_4"/>
<accession>W8XA65</accession>
<keyword evidence="2" id="KW-1185">Reference proteome</keyword>